<dbReference type="InterPro" id="IPR036291">
    <property type="entry name" value="NAD(P)-bd_dom_sf"/>
</dbReference>
<dbReference type="Pfam" id="PF01370">
    <property type="entry name" value="Epimerase"/>
    <property type="match status" value="1"/>
</dbReference>
<dbReference type="RefSeq" id="WP_210155635.1">
    <property type="nucleotide sequence ID" value="NZ_JAFCNB010000005.1"/>
</dbReference>
<dbReference type="Gene3D" id="3.40.50.720">
    <property type="entry name" value="NAD(P)-binding Rossmann-like Domain"/>
    <property type="match status" value="1"/>
</dbReference>
<evidence type="ECO:0000256" key="1">
    <source>
        <dbReference type="ARBA" id="ARBA00007637"/>
    </source>
</evidence>
<comment type="similarity">
    <text evidence="1">Belongs to the NAD(P)-dependent epimerase/dehydratase family.</text>
</comment>
<dbReference type="SUPFAM" id="SSF51735">
    <property type="entry name" value="NAD(P)-binding Rossmann-fold domains"/>
    <property type="match status" value="1"/>
</dbReference>
<protein>
    <submittedName>
        <fullName evidence="3">NAD-dependent epimerase/dehydratase family protein</fullName>
    </submittedName>
</protein>
<dbReference type="Proteomes" id="UP000674234">
    <property type="component" value="Unassembled WGS sequence"/>
</dbReference>
<dbReference type="InterPro" id="IPR001509">
    <property type="entry name" value="Epimerase_deHydtase"/>
</dbReference>
<dbReference type="PANTHER" id="PTHR43000">
    <property type="entry name" value="DTDP-D-GLUCOSE 4,6-DEHYDRATASE-RELATED"/>
    <property type="match status" value="1"/>
</dbReference>
<evidence type="ECO:0000313" key="4">
    <source>
        <dbReference type="Proteomes" id="UP000674234"/>
    </source>
</evidence>
<name>A0A940WMT7_9ACTN</name>
<evidence type="ECO:0000259" key="2">
    <source>
        <dbReference type="Pfam" id="PF01370"/>
    </source>
</evidence>
<feature type="domain" description="NAD-dependent epimerase/dehydratase" evidence="2">
    <location>
        <begin position="4"/>
        <end position="207"/>
    </location>
</feature>
<reference evidence="3" key="1">
    <citation type="submission" date="2021-02" db="EMBL/GenBank/DDBJ databases">
        <title>Draft genome sequence of Microbispora sp. RL4-1S isolated from rice leaves in Thailand.</title>
        <authorList>
            <person name="Muangham S."/>
            <person name="Duangmal K."/>
        </authorList>
    </citation>
    <scope>NUCLEOTIDE SEQUENCE</scope>
    <source>
        <strain evidence="3">RL4-1S</strain>
    </source>
</reference>
<dbReference type="EMBL" id="JAFCNB010000005">
    <property type="protein sequence ID" value="MBP2704325.1"/>
    <property type="molecule type" value="Genomic_DNA"/>
</dbReference>
<gene>
    <name evidence="3" type="ORF">JOL79_10925</name>
</gene>
<evidence type="ECO:0000313" key="3">
    <source>
        <dbReference type="EMBL" id="MBP2704325.1"/>
    </source>
</evidence>
<proteinExistence type="inferred from homology"/>
<comment type="caution">
    <text evidence="3">The sequence shown here is derived from an EMBL/GenBank/DDBJ whole genome shotgun (WGS) entry which is preliminary data.</text>
</comment>
<accession>A0A940WMT7</accession>
<organism evidence="3 4">
    <name type="scientific">Microbispora oryzae</name>
    <dbReference type="NCBI Taxonomy" id="2806554"/>
    <lineage>
        <taxon>Bacteria</taxon>
        <taxon>Bacillati</taxon>
        <taxon>Actinomycetota</taxon>
        <taxon>Actinomycetes</taxon>
        <taxon>Streptosporangiales</taxon>
        <taxon>Streptosporangiaceae</taxon>
        <taxon>Microbispora</taxon>
    </lineage>
</organism>
<dbReference type="AlphaFoldDB" id="A0A940WMT7"/>
<sequence>MHVVVGAGQVGSALARELAGRGREVVLVSRSGGGPDVAGVRRVATDAADRRRLADIATGAEALYNCVNPAYHKWLTDWPPIAAAMLGAAEDTGARYVILGNLYVYGPVAGPMTERTPMTPSSAKAEVRAAMWREALAAHEAGRVRVTELRASDYYGPGCRDQSHLGDLFMPRLLAGRAVRLTGDPDQPHSWTYVPDVVAALAVAGEDERAYGRVWHVPTVPAVSYRWLAERVCELAGLPAPKVGSIPQWLLNLIGPANPMIGQIRHVRYQFDQPFVLGSTDFQETFGLRPTPLDDGLRATLTWWREEARPAAGAAGAA</sequence>
<keyword evidence="4" id="KW-1185">Reference proteome</keyword>